<dbReference type="AlphaFoldDB" id="A0AAE1A7I4"/>
<protein>
    <recommendedName>
        <fullName evidence="1">DED domain-containing protein</fullName>
    </recommendedName>
</protein>
<dbReference type="Proteomes" id="UP001283361">
    <property type="component" value="Unassembled WGS sequence"/>
</dbReference>
<reference evidence="2" key="1">
    <citation type="journal article" date="2023" name="G3 (Bethesda)">
        <title>A reference genome for the long-term kleptoplast-retaining sea slug Elysia crispata morphotype clarki.</title>
        <authorList>
            <person name="Eastman K.E."/>
            <person name="Pendleton A.L."/>
            <person name="Shaikh M.A."/>
            <person name="Suttiyut T."/>
            <person name="Ogas R."/>
            <person name="Tomko P."/>
            <person name="Gavelis G."/>
            <person name="Widhalm J.R."/>
            <person name="Wisecaver J.H."/>
        </authorList>
    </citation>
    <scope>NUCLEOTIDE SEQUENCE</scope>
    <source>
        <strain evidence="2">ECLA1</strain>
    </source>
</reference>
<dbReference type="SUPFAM" id="SSF47986">
    <property type="entry name" value="DEATH domain"/>
    <property type="match status" value="1"/>
</dbReference>
<dbReference type="PROSITE" id="PS50168">
    <property type="entry name" value="DED"/>
    <property type="match status" value="1"/>
</dbReference>
<dbReference type="InterPro" id="IPR011029">
    <property type="entry name" value="DEATH-like_dom_sf"/>
</dbReference>
<evidence type="ECO:0000313" key="2">
    <source>
        <dbReference type="EMBL" id="KAK3782723.1"/>
    </source>
</evidence>
<comment type="caution">
    <text evidence="2">The sequence shown here is derived from an EMBL/GenBank/DDBJ whole genome shotgun (WGS) entry which is preliminary data.</text>
</comment>
<dbReference type="Pfam" id="PF01335">
    <property type="entry name" value="DED"/>
    <property type="match status" value="1"/>
</dbReference>
<dbReference type="GO" id="GO:0042981">
    <property type="term" value="P:regulation of apoptotic process"/>
    <property type="evidence" value="ECO:0007669"/>
    <property type="project" value="InterPro"/>
</dbReference>
<gene>
    <name evidence="2" type="ORF">RRG08_037722</name>
</gene>
<proteinExistence type="predicted"/>
<accession>A0AAE1A7I4</accession>
<dbReference type="Gene3D" id="1.10.533.10">
    <property type="entry name" value="Death Domain, Fas"/>
    <property type="match status" value="1"/>
</dbReference>
<evidence type="ECO:0000259" key="1">
    <source>
        <dbReference type="PROSITE" id="PS50168"/>
    </source>
</evidence>
<evidence type="ECO:0000313" key="3">
    <source>
        <dbReference type="Proteomes" id="UP001283361"/>
    </source>
</evidence>
<dbReference type="InterPro" id="IPR001875">
    <property type="entry name" value="DED_dom"/>
</dbReference>
<keyword evidence="3" id="KW-1185">Reference proteome</keyword>
<dbReference type="EMBL" id="JAWDGP010002489">
    <property type="protein sequence ID" value="KAK3782723.1"/>
    <property type="molecule type" value="Genomic_DNA"/>
</dbReference>
<sequence length="109" mass="12776">MAFNHLQPRDDWELNCLILKICQSLDQTEFEQLKLLCSSFNHVSRRVSDTLTTPETFFQYLKERRIIDRDNLLLLQTFLCHIGRDDLRKMAADYASQIGDTLHFITPGS</sequence>
<feature type="domain" description="DED" evidence="1">
    <location>
        <begin position="13"/>
        <end position="93"/>
    </location>
</feature>
<organism evidence="2 3">
    <name type="scientific">Elysia crispata</name>
    <name type="common">lettuce slug</name>
    <dbReference type="NCBI Taxonomy" id="231223"/>
    <lineage>
        <taxon>Eukaryota</taxon>
        <taxon>Metazoa</taxon>
        <taxon>Spiralia</taxon>
        <taxon>Lophotrochozoa</taxon>
        <taxon>Mollusca</taxon>
        <taxon>Gastropoda</taxon>
        <taxon>Heterobranchia</taxon>
        <taxon>Euthyneura</taxon>
        <taxon>Panpulmonata</taxon>
        <taxon>Sacoglossa</taxon>
        <taxon>Placobranchoidea</taxon>
        <taxon>Plakobranchidae</taxon>
        <taxon>Elysia</taxon>
    </lineage>
</organism>
<name>A0AAE1A7I4_9GAST</name>